<gene>
    <name evidence="1" type="ORF">BpHYR1_023341</name>
</gene>
<keyword evidence="2" id="KW-1185">Reference proteome</keyword>
<sequence length="84" mass="9765">MKPYCNLLSLADFDNNKNIHFKYLIFGSLSRTAKHSLNQTYKELSLFIFETQFSTLINFLNIIKLNDETQHLAITGLTPVENIR</sequence>
<name>A0A3M7SS16_BRAPC</name>
<comment type="caution">
    <text evidence="1">The sequence shown here is derived from an EMBL/GenBank/DDBJ whole genome shotgun (WGS) entry which is preliminary data.</text>
</comment>
<accession>A0A3M7SS16</accession>
<reference evidence="1 2" key="1">
    <citation type="journal article" date="2018" name="Sci. Rep.">
        <title>Genomic signatures of local adaptation to the degree of environmental predictability in rotifers.</title>
        <authorList>
            <person name="Franch-Gras L."/>
            <person name="Hahn C."/>
            <person name="Garcia-Roger E.M."/>
            <person name="Carmona M.J."/>
            <person name="Serra M."/>
            <person name="Gomez A."/>
        </authorList>
    </citation>
    <scope>NUCLEOTIDE SEQUENCE [LARGE SCALE GENOMIC DNA]</scope>
    <source>
        <strain evidence="1">HYR1</strain>
    </source>
</reference>
<proteinExistence type="predicted"/>
<organism evidence="1 2">
    <name type="scientific">Brachionus plicatilis</name>
    <name type="common">Marine rotifer</name>
    <name type="synonym">Brachionus muelleri</name>
    <dbReference type="NCBI Taxonomy" id="10195"/>
    <lineage>
        <taxon>Eukaryota</taxon>
        <taxon>Metazoa</taxon>
        <taxon>Spiralia</taxon>
        <taxon>Gnathifera</taxon>
        <taxon>Rotifera</taxon>
        <taxon>Eurotatoria</taxon>
        <taxon>Monogononta</taxon>
        <taxon>Pseudotrocha</taxon>
        <taxon>Ploima</taxon>
        <taxon>Brachionidae</taxon>
        <taxon>Brachionus</taxon>
    </lineage>
</organism>
<dbReference type="Proteomes" id="UP000276133">
    <property type="component" value="Unassembled WGS sequence"/>
</dbReference>
<evidence type="ECO:0000313" key="1">
    <source>
        <dbReference type="EMBL" id="RNA38440.1"/>
    </source>
</evidence>
<dbReference type="EMBL" id="REGN01000871">
    <property type="protein sequence ID" value="RNA38440.1"/>
    <property type="molecule type" value="Genomic_DNA"/>
</dbReference>
<evidence type="ECO:0000313" key="2">
    <source>
        <dbReference type="Proteomes" id="UP000276133"/>
    </source>
</evidence>
<protein>
    <submittedName>
        <fullName evidence="1">Uncharacterized protein</fullName>
    </submittedName>
</protein>
<dbReference type="AlphaFoldDB" id="A0A3M7SS16"/>